<keyword evidence="2 3" id="KW-0040">ANK repeat</keyword>
<dbReference type="Gene3D" id="1.25.40.20">
    <property type="entry name" value="Ankyrin repeat-containing domain"/>
    <property type="match status" value="1"/>
</dbReference>
<evidence type="ECO:0000256" key="3">
    <source>
        <dbReference type="PROSITE-ProRule" id="PRU00023"/>
    </source>
</evidence>
<dbReference type="InterPro" id="IPR002110">
    <property type="entry name" value="Ankyrin_rpt"/>
</dbReference>
<protein>
    <submittedName>
        <fullName evidence="4">Ankyrin repeat</fullName>
    </submittedName>
</protein>
<comment type="caution">
    <text evidence="4">The sequence shown here is derived from an EMBL/GenBank/DDBJ whole genome shotgun (WGS) entry which is preliminary data.</text>
</comment>
<sequence length="227" mass="25392">MVLPFLGETPLHYAVQTQQVDAVKQLLAQNVNCDQCSRRLFKGEFEPVSADYGAAPLHLAVHYGEYEITKMLLEYGADPSVTTWGTNQSALVKLLKKEVIKKINIFEFAVLLLSFNAEPAFVQIDDSVSQCESSLLFLLKIANQLRQGKRLDNLLDGRLKEPDVDACDQLCSLHALAGQRVWQTFYAAKSGHAIGIIYGEEQQAMRLLDIPIEKLMFLRFGHSFSGS</sequence>
<feature type="repeat" description="ANK" evidence="3">
    <location>
        <begin position="52"/>
        <end position="84"/>
    </location>
</feature>
<keyword evidence="1" id="KW-0677">Repeat</keyword>
<evidence type="ECO:0000256" key="2">
    <source>
        <dbReference type="ARBA" id="ARBA00023043"/>
    </source>
</evidence>
<name>A0AAV4H7I8_9GAST</name>
<feature type="repeat" description="ANK" evidence="3">
    <location>
        <begin position="6"/>
        <end position="38"/>
    </location>
</feature>
<dbReference type="Pfam" id="PF12796">
    <property type="entry name" value="Ank_2"/>
    <property type="match status" value="1"/>
</dbReference>
<dbReference type="PROSITE" id="PS50088">
    <property type="entry name" value="ANK_REPEAT"/>
    <property type="match status" value="2"/>
</dbReference>
<evidence type="ECO:0000313" key="4">
    <source>
        <dbReference type="EMBL" id="GFR94087.1"/>
    </source>
</evidence>
<dbReference type="AlphaFoldDB" id="A0AAV4H7I8"/>
<dbReference type="Proteomes" id="UP000762676">
    <property type="component" value="Unassembled WGS sequence"/>
</dbReference>
<proteinExistence type="predicted"/>
<gene>
    <name evidence="4" type="ORF">ElyMa_000909700</name>
</gene>
<dbReference type="PRINTS" id="PR01415">
    <property type="entry name" value="ANKYRIN"/>
</dbReference>
<evidence type="ECO:0000256" key="1">
    <source>
        <dbReference type="ARBA" id="ARBA00022737"/>
    </source>
</evidence>
<reference evidence="4 5" key="1">
    <citation type="journal article" date="2021" name="Elife">
        <title>Chloroplast acquisition without the gene transfer in kleptoplastic sea slugs, Plakobranchus ocellatus.</title>
        <authorList>
            <person name="Maeda T."/>
            <person name="Takahashi S."/>
            <person name="Yoshida T."/>
            <person name="Shimamura S."/>
            <person name="Takaki Y."/>
            <person name="Nagai Y."/>
            <person name="Toyoda A."/>
            <person name="Suzuki Y."/>
            <person name="Arimoto A."/>
            <person name="Ishii H."/>
            <person name="Satoh N."/>
            <person name="Nishiyama T."/>
            <person name="Hasebe M."/>
            <person name="Maruyama T."/>
            <person name="Minagawa J."/>
            <person name="Obokata J."/>
            <person name="Shigenobu S."/>
        </authorList>
    </citation>
    <scope>NUCLEOTIDE SEQUENCE [LARGE SCALE GENOMIC DNA]</scope>
</reference>
<dbReference type="SUPFAM" id="SSF48403">
    <property type="entry name" value="Ankyrin repeat"/>
    <property type="match status" value="1"/>
</dbReference>
<dbReference type="PANTHER" id="PTHR24198">
    <property type="entry name" value="ANKYRIN REPEAT AND PROTEIN KINASE DOMAIN-CONTAINING PROTEIN"/>
    <property type="match status" value="1"/>
</dbReference>
<dbReference type="SMART" id="SM00248">
    <property type="entry name" value="ANK"/>
    <property type="match status" value="2"/>
</dbReference>
<dbReference type="PANTHER" id="PTHR24198:SF165">
    <property type="entry name" value="ANKYRIN REPEAT-CONTAINING PROTEIN-RELATED"/>
    <property type="match status" value="1"/>
</dbReference>
<organism evidence="4 5">
    <name type="scientific">Elysia marginata</name>
    <dbReference type="NCBI Taxonomy" id="1093978"/>
    <lineage>
        <taxon>Eukaryota</taxon>
        <taxon>Metazoa</taxon>
        <taxon>Spiralia</taxon>
        <taxon>Lophotrochozoa</taxon>
        <taxon>Mollusca</taxon>
        <taxon>Gastropoda</taxon>
        <taxon>Heterobranchia</taxon>
        <taxon>Euthyneura</taxon>
        <taxon>Panpulmonata</taxon>
        <taxon>Sacoglossa</taxon>
        <taxon>Placobranchoidea</taxon>
        <taxon>Plakobranchidae</taxon>
        <taxon>Elysia</taxon>
    </lineage>
</organism>
<dbReference type="InterPro" id="IPR036770">
    <property type="entry name" value="Ankyrin_rpt-contain_sf"/>
</dbReference>
<dbReference type="PROSITE" id="PS50297">
    <property type="entry name" value="ANK_REP_REGION"/>
    <property type="match status" value="2"/>
</dbReference>
<accession>A0AAV4H7I8</accession>
<dbReference type="EMBL" id="BMAT01001858">
    <property type="protein sequence ID" value="GFR94087.1"/>
    <property type="molecule type" value="Genomic_DNA"/>
</dbReference>
<evidence type="ECO:0000313" key="5">
    <source>
        <dbReference type="Proteomes" id="UP000762676"/>
    </source>
</evidence>
<keyword evidence="5" id="KW-1185">Reference proteome</keyword>